<feature type="chain" id="PRO_5021015941" evidence="9">
    <location>
        <begin position="29"/>
        <end position="351"/>
    </location>
</feature>
<evidence type="ECO:0000256" key="1">
    <source>
        <dbReference type="ARBA" id="ARBA00001947"/>
    </source>
</evidence>
<sequence length="351" mass="37766">MKKSLRTLAVSGALALAVVAGPAPLAQAVGEGPNYDGNGQVTTSKLATYDQMVSFLKDQDAKQQAMELEVIGQTVKGRDIHLVKYISDEDNPTILYLTQQHGNEQLTTEGALEFVKHLGTGKSGDILAGVNILIVPMLNADGAMGDVNFPLDDYVAKGDRNLTRYNAEGVDLNRDHVAKVQPETQALHNNVMRKYDIDYMIDLHHQGTRSERDGELVSGSILYPTTPNADPAVVERSKQLGAVVFDNVDSTGWGHLGKYQGGSAETISRNGIAVEYGISTLLFEMRGMSDHYLDGYALGLRSNGYLIKQTVTTLTSTAAAIADGSIADADTSFWDSLAEQTSRPGGEADDE</sequence>
<keyword evidence="3" id="KW-0645">Protease</keyword>
<dbReference type="GO" id="GO:0005615">
    <property type="term" value="C:extracellular space"/>
    <property type="evidence" value="ECO:0007669"/>
    <property type="project" value="TreeGrafter"/>
</dbReference>
<dbReference type="PANTHER" id="PTHR11705">
    <property type="entry name" value="PROTEASE FAMILY M14 CARBOXYPEPTIDASE A,B"/>
    <property type="match status" value="1"/>
</dbReference>
<dbReference type="GO" id="GO:0006508">
    <property type="term" value="P:proteolysis"/>
    <property type="evidence" value="ECO:0007669"/>
    <property type="project" value="UniProtKB-KW"/>
</dbReference>
<gene>
    <name evidence="11" type="ORF">E2R57_09275</name>
</gene>
<evidence type="ECO:0000256" key="3">
    <source>
        <dbReference type="ARBA" id="ARBA00022670"/>
    </source>
</evidence>
<proteinExistence type="inferred from homology"/>
<evidence type="ECO:0000256" key="2">
    <source>
        <dbReference type="ARBA" id="ARBA00005988"/>
    </source>
</evidence>
<organism evidence="11 12">
    <name type="scientific">Arthrobacter nitrophenolicus</name>
    <dbReference type="NCBI Taxonomy" id="683150"/>
    <lineage>
        <taxon>Bacteria</taxon>
        <taxon>Bacillati</taxon>
        <taxon>Actinomycetota</taxon>
        <taxon>Actinomycetes</taxon>
        <taxon>Micrococcales</taxon>
        <taxon>Micrococcaceae</taxon>
        <taxon>Arthrobacter</taxon>
    </lineage>
</organism>
<dbReference type="Pfam" id="PF00246">
    <property type="entry name" value="Peptidase_M14"/>
    <property type="match status" value="1"/>
</dbReference>
<keyword evidence="6" id="KW-0862">Zinc</keyword>
<evidence type="ECO:0000313" key="12">
    <source>
        <dbReference type="Proteomes" id="UP000294621"/>
    </source>
</evidence>
<evidence type="ECO:0000256" key="8">
    <source>
        <dbReference type="PROSITE-ProRule" id="PRU01379"/>
    </source>
</evidence>
<dbReference type="GO" id="GO:0008270">
    <property type="term" value="F:zinc ion binding"/>
    <property type="evidence" value="ECO:0007669"/>
    <property type="project" value="InterPro"/>
</dbReference>
<evidence type="ECO:0000259" key="10">
    <source>
        <dbReference type="PROSITE" id="PS52035"/>
    </source>
</evidence>
<dbReference type="InterPro" id="IPR000834">
    <property type="entry name" value="Peptidase_M14"/>
</dbReference>
<dbReference type="PROSITE" id="PS00132">
    <property type="entry name" value="CARBOXYPEPT_ZN_1"/>
    <property type="match status" value="1"/>
</dbReference>
<accession>A0A4R5Y0T6</accession>
<dbReference type="PROSITE" id="PS52035">
    <property type="entry name" value="PEPTIDASE_M14"/>
    <property type="match status" value="1"/>
</dbReference>
<dbReference type="EMBL" id="SMZQ01000004">
    <property type="protein sequence ID" value="TDL37923.1"/>
    <property type="molecule type" value="Genomic_DNA"/>
</dbReference>
<protein>
    <submittedName>
        <fullName evidence="11">Carboxypeptidase</fullName>
    </submittedName>
</protein>
<keyword evidence="5" id="KW-0378">Hydrolase</keyword>
<keyword evidence="4" id="KW-0479">Metal-binding</keyword>
<feature type="domain" description="Peptidase M14" evidence="10">
    <location>
        <begin position="45"/>
        <end position="351"/>
    </location>
</feature>
<evidence type="ECO:0000256" key="6">
    <source>
        <dbReference type="ARBA" id="ARBA00022833"/>
    </source>
</evidence>
<comment type="cofactor">
    <cofactor evidence="1">
        <name>Zn(2+)</name>
        <dbReference type="ChEBI" id="CHEBI:29105"/>
    </cofactor>
</comment>
<dbReference type="OrthoDB" id="9758209at2"/>
<dbReference type="Gene3D" id="3.40.630.10">
    <property type="entry name" value="Zn peptidases"/>
    <property type="match status" value="1"/>
</dbReference>
<dbReference type="AlphaFoldDB" id="A0A4R5Y0T6"/>
<name>A0A4R5Y0T6_9MICC</name>
<comment type="similarity">
    <text evidence="2 8">Belongs to the peptidase M14 family.</text>
</comment>
<evidence type="ECO:0000256" key="4">
    <source>
        <dbReference type="ARBA" id="ARBA00022723"/>
    </source>
</evidence>
<dbReference type="RefSeq" id="WP_133348455.1">
    <property type="nucleotide sequence ID" value="NZ_SMZQ01000004.1"/>
</dbReference>
<dbReference type="PRINTS" id="PR00765">
    <property type="entry name" value="CRBOXYPTASEA"/>
</dbReference>
<feature type="signal peptide" evidence="9">
    <location>
        <begin position="1"/>
        <end position="28"/>
    </location>
</feature>
<keyword evidence="11" id="KW-0121">Carboxypeptidase</keyword>
<dbReference type="PANTHER" id="PTHR11705:SF143">
    <property type="entry name" value="SLL0236 PROTEIN"/>
    <property type="match status" value="1"/>
</dbReference>
<evidence type="ECO:0000256" key="9">
    <source>
        <dbReference type="SAM" id="SignalP"/>
    </source>
</evidence>
<dbReference type="Proteomes" id="UP000294621">
    <property type="component" value="Unassembled WGS sequence"/>
</dbReference>
<evidence type="ECO:0000256" key="5">
    <source>
        <dbReference type="ARBA" id="ARBA00022801"/>
    </source>
</evidence>
<evidence type="ECO:0000313" key="11">
    <source>
        <dbReference type="EMBL" id="TDL37923.1"/>
    </source>
</evidence>
<dbReference type="STRING" id="683150.G205_19436"/>
<keyword evidence="9" id="KW-0732">Signal</keyword>
<reference evidence="11 12" key="1">
    <citation type="submission" date="2019-03" db="EMBL/GenBank/DDBJ databases">
        <title>Genome Sequencing and Assembly of Various Microbes Isolated from Partially Reclaimed Soil and Acid Mine Drainage (AMD) Site.</title>
        <authorList>
            <person name="Steinbock B."/>
            <person name="Bechtold R."/>
            <person name="Sevigny J.L."/>
            <person name="Thomas D."/>
            <person name="Cuthill L.R."/>
            <person name="Aveiro Johannsen E.J."/>
            <person name="Thomas K."/>
            <person name="Ghosh A."/>
        </authorList>
    </citation>
    <scope>NUCLEOTIDE SEQUENCE [LARGE SCALE GENOMIC DNA]</scope>
    <source>
        <strain evidence="11 12">S-A1</strain>
    </source>
</reference>
<keyword evidence="7" id="KW-0482">Metalloprotease</keyword>
<evidence type="ECO:0000256" key="7">
    <source>
        <dbReference type="ARBA" id="ARBA00023049"/>
    </source>
</evidence>
<comment type="caution">
    <text evidence="11">The sequence shown here is derived from an EMBL/GenBank/DDBJ whole genome shotgun (WGS) entry which is preliminary data.</text>
</comment>
<dbReference type="SUPFAM" id="SSF53187">
    <property type="entry name" value="Zn-dependent exopeptidases"/>
    <property type="match status" value="1"/>
</dbReference>
<dbReference type="SMART" id="SM00631">
    <property type="entry name" value="Zn_pept"/>
    <property type="match status" value="1"/>
</dbReference>
<dbReference type="InterPro" id="IPR057246">
    <property type="entry name" value="CARBOXYPEPT_ZN_1"/>
</dbReference>
<dbReference type="GO" id="GO:0004181">
    <property type="term" value="F:metallocarboxypeptidase activity"/>
    <property type="evidence" value="ECO:0007669"/>
    <property type="project" value="InterPro"/>
</dbReference>
<comment type="caution">
    <text evidence="8">Lacks conserved residue(s) required for the propagation of feature annotation.</text>
</comment>